<accession>A0A6J5KR46</accession>
<evidence type="ECO:0000313" key="1">
    <source>
        <dbReference type="EMBL" id="CAB4122739.1"/>
    </source>
</evidence>
<name>A0A6J5KR46_9CAUD</name>
<reference evidence="1" key="1">
    <citation type="submission" date="2020-04" db="EMBL/GenBank/DDBJ databases">
        <authorList>
            <person name="Chiriac C."/>
            <person name="Salcher M."/>
            <person name="Ghai R."/>
            <person name="Kavagutti S V."/>
        </authorList>
    </citation>
    <scope>NUCLEOTIDE SEQUENCE</scope>
</reference>
<dbReference type="EMBL" id="LR796162">
    <property type="protein sequence ID" value="CAB4122739.1"/>
    <property type="molecule type" value="Genomic_DNA"/>
</dbReference>
<gene>
    <name evidence="1" type="ORF">UFOVP33_45</name>
</gene>
<organism evidence="1">
    <name type="scientific">uncultured Caudovirales phage</name>
    <dbReference type="NCBI Taxonomy" id="2100421"/>
    <lineage>
        <taxon>Viruses</taxon>
        <taxon>Duplodnaviria</taxon>
        <taxon>Heunggongvirae</taxon>
        <taxon>Uroviricota</taxon>
        <taxon>Caudoviricetes</taxon>
        <taxon>Peduoviridae</taxon>
        <taxon>Maltschvirus</taxon>
        <taxon>Maltschvirus maltsch</taxon>
    </lineage>
</organism>
<sequence length="50" mass="5520">MKLITFIASFAPTLACAMASMDTDEHAAPTVEGLLFAGVVMWLLYKWLKD</sequence>
<proteinExistence type="predicted"/>
<protein>
    <submittedName>
        <fullName evidence="1">Uncharacterized protein</fullName>
    </submittedName>
</protein>